<feature type="compositionally biased region" description="Basic and acidic residues" evidence="1">
    <location>
        <begin position="26"/>
        <end position="38"/>
    </location>
</feature>
<gene>
    <name evidence="2" type="ORF">SR858_09870</name>
</gene>
<name>A0ABZ0Y3Z1_9BURK</name>
<dbReference type="EMBL" id="CP140152">
    <property type="protein sequence ID" value="WQH06606.1"/>
    <property type="molecule type" value="Genomic_DNA"/>
</dbReference>
<protein>
    <recommendedName>
        <fullName evidence="4">YuzL family protein</fullName>
    </recommendedName>
</protein>
<feature type="compositionally biased region" description="Low complexity" evidence="1">
    <location>
        <begin position="1"/>
        <end position="22"/>
    </location>
</feature>
<dbReference type="RefSeq" id="WP_019920612.1">
    <property type="nucleotide sequence ID" value="NZ_CP140152.1"/>
</dbReference>
<organism evidence="2 3">
    <name type="scientific">Duganella zoogloeoides</name>
    <dbReference type="NCBI Taxonomy" id="75659"/>
    <lineage>
        <taxon>Bacteria</taxon>
        <taxon>Pseudomonadati</taxon>
        <taxon>Pseudomonadota</taxon>
        <taxon>Betaproteobacteria</taxon>
        <taxon>Burkholderiales</taxon>
        <taxon>Oxalobacteraceae</taxon>
        <taxon>Telluria group</taxon>
        <taxon>Duganella</taxon>
    </lineage>
</organism>
<proteinExistence type="predicted"/>
<sequence>MTKQKSGGSSKQSSTESGSKQSATPEKSKTGKDAESHTKAAGTKTAGGGAKQSRKH</sequence>
<evidence type="ECO:0000313" key="3">
    <source>
        <dbReference type="Proteomes" id="UP001326110"/>
    </source>
</evidence>
<keyword evidence="3" id="KW-1185">Reference proteome</keyword>
<feature type="region of interest" description="Disordered" evidence="1">
    <location>
        <begin position="1"/>
        <end position="56"/>
    </location>
</feature>
<evidence type="ECO:0000313" key="2">
    <source>
        <dbReference type="EMBL" id="WQH06606.1"/>
    </source>
</evidence>
<accession>A0ABZ0Y3Z1</accession>
<reference evidence="2 3" key="1">
    <citation type="submission" date="2023-11" db="EMBL/GenBank/DDBJ databases">
        <title>MicrobeMod: A computational toolkit for identifying prokaryotic methylation and restriction-modification with nanopore sequencing.</title>
        <authorList>
            <person name="Crits-Christoph A."/>
            <person name="Kang S.C."/>
            <person name="Lee H."/>
            <person name="Ostrov N."/>
        </authorList>
    </citation>
    <scope>NUCLEOTIDE SEQUENCE [LARGE SCALE GENOMIC DNA]</scope>
    <source>
        <strain evidence="2 3">ATCC 25935</strain>
    </source>
</reference>
<evidence type="ECO:0000256" key="1">
    <source>
        <dbReference type="SAM" id="MobiDB-lite"/>
    </source>
</evidence>
<evidence type="ECO:0008006" key="4">
    <source>
        <dbReference type="Google" id="ProtNLM"/>
    </source>
</evidence>
<dbReference type="GeneID" id="43166955"/>
<dbReference type="Proteomes" id="UP001326110">
    <property type="component" value="Chromosome"/>
</dbReference>